<evidence type="ECO:0000256" key="4">
    <source>
        <dbReference type="ARBA" id="ARBA00022777"/>
    </source>
</evidence>
<accession>A0A6V7NSW1</accession>
<dbReference type="PANTHER" id="PTHR43895">
    <property type="entry name" value="CALCIUM/CALMODULIN-DEPENDENT PROTEIN KINASE KINASE-RELATED"/>
    <property type="match status" value="1"/>
</dbReference>
<keyword evidence="2" id="KW-0808">Transferase</keyword>
<dbReference type="GO" id="GO:0004674">
    <property type="term" value="F:protein serine/threonine kinase activity"/>
    <property type="evidence" value="ECO:0007669"/>
    <property type="project" value="UniProtKB-KW"/>
</dbReference>
<evidence type="ECO:0000313" key="8">
    <source>
        <dbReference type="EMBL" id="CAD1821690.1"/>
    </source>
</evidence>
<dbReference type="PANTHER" id="PTHR43895:SF33">
    <property type="entry name" value="PROTEIN KINASE DOMAIN-CONTAINING PROTEIN"/>
    <property type="match status" value="1"/>
</dbReference>
<dbReference type="GO" id="GO:0007165">
    <property type="term" value="P:signal transduction"/>
    <property type="evidence" value="ECO:0007669"/>
    <property type="project" value="TreeGrafter"/>
</dbReference>
<dbReference type="InterPro" id="IPR011009">
    <property type="entry name" value="Kinase-like_dom_sf"/>
</dbReference>
<feature type="compositionally biased region" description="Low complexity" evidence="6">
    <location>
        <begin position="67"/>
        <end position="81"/>
    </location>
</feature>
<dbReference type="InterPro" id="IPR000719">
    <property type="entry name" value="Prot_kinase_dom"/>
</dbReference>
<evidence type="ECO:0000256" key="3">
    <source>
        <dbReference type="ARBA" id="ARBA00022741"/>
    </source>
</evidence>
<dbReference type="SUPFAM" id="SSF56112">
    <property type="entry name" value="Protein kinase-like (PK-like)"/>
    <property type="match status" value="1"/>
</dbReference>
<sequence>MRGLSHPNALRLLEVMATRSKICLVTFREEAEVRATARGAGGRGHGAGTARGWAPAPSRGGAGALAGVGSSAGAAGRGRAPARADRGRRGERGTARVLRGGQGAGNGAGHGLRRGARAAADLLQIVATLRYCHARGVVHRDVKPQNLLLARDGALKLSDFGLAALAEQRGRDGRLRMACGTLAYAVLFINGSETFS</sequence>
<evidence type="ECO:0000256" key="2">
    <source>
        <dbReference type="ARBA" id="ARBA00022679"/>
    </source>
</evidence>
<protein>
    <recommendedName>
        <fullName evidence="7">Protein kinase domain-containing protein</fullName>
    </recommendedName>
</protein>
<evidence type="ECO:0000259" key="7">
    <source>
        <dbReference type="PROSITE" id="PS50011"/>
    </source>
</evidence>
<organism evidence="8">
    <name type="scientific">Ananas comosus var. bracteatus</name>
    <name type="common">red pineapple</name>
    <dbReference type="NCBI Taxonomy" id="296719"/>
    <lineage>
        <taxon>Eukaryota</taxon>
        <taxon>Viridiplantae</taxon>
        <taxon>Streptophyta</taxon>
        <taxon>Embryophyta</taxon>
        <taxon>Tracheophyta</taxon>
        <taxon>Spermatophyta</taxon>
        <taxon>Magnoliopsida</taxon>
        <taxon>Liliopsida</taxon>
        <taxon>Poales</taxon>
        <taxon>Bromeliaceae</taxon>
        <taxon>Bromelioideae</taxon>
        <taxon>Ananas</taxon>
    </lineage>
</organism>
<feature type="compositionally biased region" description="Basic and acidic residues" evidence="6">
    <location>
        <begin position="82"/>
        <end position="94"/>
    </location>
</feature>
<feature type="compositionally biased region" description="Gly residues" evidence="6">
    <location>
        <begin position="100"/>
        <end position="110"/>
    </location>
</feature>
<dbReference type="Gene3D" id="1.10.510.10">
    <property type="entry name" value="Transferase(Phosphotransferase) domain 1"/>
    <property type="match status" value="1"/>
</dbReference>
<dbReference type="AlphaFoldDB" id="A0A6V7NSW1"/>
<evidence type="ECO:0000256" key="5">
    <source>
        <dbReference type="ARBA" id="ARBA00022840"/>
    </source>
</evidence>
<dbReference type="InterPro" id="IPR008271">
    <property type="entry name" value="Ser/Thr_kinase_AS"/>
</dbReference>
<keyword evidence="3" id="KW-0547">Nucleotide-binding</keyword>
<evidence type="ECO:0000256" key="1">
    <source>
        <dbReference type="ARBA" id="ARBA00022527"/>
    </source>
</evidence>
<keyword evidence="5" id="KW-0067">ATP-binding</keyword>
<feature type="domain" description="Protein kinase" evidence="7">
    <location>
        <begin position="1"/>
        <end position="196"/>
    </location>
</feature>
<proteinExistence type="predicted"/>
<feature type="region of interest" description="Disordered" evidence="6">
    <location>
        <begin position="61"/>
        <end position="111"/>
    </location>
</feature>
<name>A0A6V7NSW1_ANACO</name>
<dbReference type="PROSITE" id="PS50011">
    <property type="entry name" value="PROTEIN_KINASE_DOM"/>
    <property type="match status" value="1"/>
</dbReference>
<dbReference type="PROSITE" id="PS00108">
    <property type="entry name" value="PROTEIN_KINASE_ST"/>
    <property type="match status" value="1"/>
</dbReference>
<reference evidence="8" key="1">
    <citation type="submission" date="2020-07" db="EMBL/GenBank/DDBJ databases">
        <authorList>
            <person name="Lin J."/>
        </authorList>
    </citation>
    <scope>NUCLEOTIDE SEQUENCE</scope>
</reference>
<gene>
    <name evidence="8" type="ORF">CB5_LOCUS4901</name>
</gene>
<dbReference type="Pfam" id="PF00069">
    <property type="entry name" value="Pkinase"/>
    <property type="match status" value="1"/>
</dbReference>
<keyword evidence="1" id="KW-0723">Serine/threonine-protein kinase</keyword>
<evidence type="ECO:0000256" key="6">
    <source>
        <dbReference type="SAM" id="MobiDB-lite"/>
    </source>
</evidence>
<keyword evidence="4" id="KW-0418">Kinase</keyword>
<dbReference type="GO" id="GO:0005524">
    <property type="term" value="F:ATP binding"/>
    <property type="evidence" value="ECO:0007669"/>
    <property type="project" value="UniProtKB-KW"/>
</dbReference>
<dbReference type="EMBL" id="LR862141">
    <property type="protein sequence ID" value="CAD1821690.1"/>
    <property type="molecule type" value="Genomic_DNA"/>
</dbReference>